<keyword evidence="3" id="KW-0238">DNA-binding</keyword>
<evidence type="ECO:0000313" key="7">
    <source>
        <dbReference type="Proteomes" id="UP000759443"/>
    </source>
</evidence>
<dbReference type="RefSeq" id="WP_209941076.1">
    <property type="nucleotide sequence ID" value="NZ_JAGGJU010000001.1"/>
</dbReference>
<evidence type="ECO:0000259" key="5">
    <source>
        <dbReference type="PROSITE" id="PS50931"/>
    </source>
</evidence>
<dbReference type="CDD" id="cd08432">
    <property type="entry name" value="PBP2_GcdR_TrpI_HvrB_AmpR_like"/>
    <property type="match status" value="1"/>
</dbReference>
<comment type="similarity">
    <text evidence="1">Belongs to the LysR transcriptional regulatory family.</text>
</comment>
<evidence type="ECO:0000256" key="3">
    <source>
        <dbReference type="ARBA" id="ARBA00023125"/>
    </source>
</evidence>
<keyword evidence="2" id="KW-0805">Transcription regulation</keyword>
<dbReference type="Proteomes" id="UP000759443">
    <property type="component" value="Unassembled WGS sequence"/>
</dbReference>
<dbReference type="PANTHER" id="PTHR30537">
    <property type="entry name" value="HTH-TYPE TRANSCRIPTIONAL REGULATOR"/>
    <property type="match status" value="1"/>
</dbReference>
<dbReference type="SUPFAM" id="SSF53850">
    <property type="entry name" value="Periplasmic binding protein-like II"/>
    <property type="match status" value="1"/>
</dbReference>
<comment type="caution">
    <text evidence="6">The sequence shown here is derived from an EMBL/GenBank/DDBJ whole genome shotgun (WGS) entry which is preliminary data.</text>
</comment>
<dbReference type="EMBL" id="JAGGJU010000001">
    <property type="protein sequence ID" value="MBP1848587.1"/>
    <property type="molecule type" value="Genomic_DNA"/>
</dbReference>
<dbReference type="SUPFAM" id="SSF46785">
    <property type="entry name" value="Winged helix' DNA-binding domain"/>
    <property type="match status" value="1"/>
</dbReference>
<dbReference type="Pfam" id="PF03466">
    <property type="entry name" value="LysR_substrate"/>
    <property type="match status" value="1"/>
</dbReference>
<name>A0ABS4DSD2_9HYPH</name>
<evidence type="ECO:0000256" key="4">
    <source>
        <dbReference type="ARBA" id="ARBA00023163"/>
    </source>
</evidence>
<keyword evidence="7" id="KW-1185">Reference proteome</keyword>
<gene>
    <name evidence="6" type="ORF">J2Z17_000004</name>
</gene>
<proteinExistence type="inferred from homology"/>
<feature type="domain" description="HTH lysR-type" evidence="5">
    <location>
        <begin position="7"/>
        <end position="64"/>
    </location>
</feature>
<dbReference type="Pfam" id="PF00126">
    <property type="entry name" value="HTH_1"/>
    <property type="match status" value="1"/>
</dbReference>
<evidence type="ECO:0000256" key="2">
    <source>
        <dbReference type="ARBA" id="ARBA00023015"/>
    </source>
</evidence>
<protein>
    <submittedName>
        <fullName evidence="6">LysR family glycine cleavage system transcriptional activator</fullName>
    </submittedName>
</protein>
<organism evidence="6 7">
    <name type="scientific">Rhizobium halophytocola</name>
    <dbReference type="NCBI Taxonomy" id="735519"/>
    <lineage>
        <taxon>Bacteria</taxon>
        <taxon>Pseudomonadati</taxon>
        <taxon>Pseudomonadota</taxon>
        <taxon>Alphaproteobacteria</taxon>
        <taxon>Hyphomicrobiales</taxon>
        <taxon>Rhizobiaceae</taxon>
        <taxon>Rhizobium/Agrobacterium group</taxon>
        <taxon>Rhizobium</taxon>
    </lineage>
</organism>
<dbReference type="PRINTS" id="PR00039">
    <property type="entry name" value="HTHLYSR"/>
</dbReference>
<dbReference type="InterPro" id="IPR036388">
    <property type="entry name" value="WH-like_DNA-bd_sf"/>
</dbReference>
<reference evidence="6 7" key="1">
    <citation type="submission" date="2021-03" db="EMBL/GenBank/DDBJ databases">
        <title>Genomic Encyclopedia of Type Strains, Phase IV (KMG-IV): sequencing the most valuable type-strain genomes for metagenomic binning, comparative biology and taxonomic classification.</title>
        <authorList>
            <person name="Goeker M."/>
        </authorList>
    </citation>
    <scope>NUCLEOTIDE SEQUENCE [LARGE SCALE GENOMIC DNA]</scope>
    <source>
        <strain evidence="6 7">DSM 21600</strain>
    </source>
</reference>
<dbReference type="InterPro" id="IPR005119">
    <property type="entry name" value="LysR_subst-bd"/>
</dbReference>
<dbReference type="Gene3D" id="3.40.190.10">
    <property type="entry name" value="Periplasmic binding protein-like II"/>
    <property type="match status" value="2"/>
</dbReference>
<evidence type="ECO:0000256" key="1">
    <source>
        <dbReference type="ARBA" id="ARBA00009437"/>
    </source>
</evidence>
<accession>A0ABS4DSD2</accession>
<sequence length="303" mass="34000">MKLSRTFPLNALRVFEAVARLQNFTRAGQELGMTQTAVSYQIRLLEDYLGAPVFVRKPRQIALTEIGEDLLPKVADAFNLLGEAMGRARKTIDGTLEIKAIPTFVSHWLARHLRDFQLKHPDIEVSLMRLGGRNPDFRSLEADVAIYWEPGDEPDISYVDLINPYYTPLLSPALAASVGGIREPADLLRLPLISPHDAWWRTWFEAAGVTLPVPATSDRNVFTSQDLEASAALAGQGVAIICPFFVPDELATGRLVQPFELTLQAPHPIRLAYRTRQRNAPKIRAFVDWISRRIAEDIRNRPA</sequence>
<dbReference type="PANTHER" id="PTHR30537:SF74">
    <property type="entry name" value="HTH-TYPE TRANSCRIPTIONAL REGULATOR TRPI"/>
    <property type="match status" value="1"/>
</dbReference>
<dbReference type="InterPro" id="IPR036390">
    <property type="entry name" value="WH_DNA-bd_sf"/>
</dbReference>
<dbReference type="PROSITE" id="PS50931">
    <property type="entry name" value="HTH_LYSR"/>
    <property type="match status" value="1"/>
</dbReference>
<keyword evidence="4" id="KW-0804">Transcription</keyword>
<dbReference type="InterPro" id="IPR058163">
    <property type="entry name" value="LysR-type_TF_proteobact-type"/>
</dbReference>
<dbReference type="InterPro" id="IPR000847">
    <property type="entry name" value="LysR_HTH_N"/>
</dbReference>
<dbReference type="Gene3D" id="1.10.10.10">
    <property type="entry name" value="Winged helix-like DNA-binding domain superfamily/Winged helix DNA-binding domain"/>
    <property type="match status" value="1"/>
</dbReference>
<evidence type="ECO:0000313" key="6">
    <source>
        <dbReference type="EMBL" id="MBP1848587.1"/>
    </source>
</evidence>